<accession>A0A1X4XUW4</accession>
<sequence>MVKNQHGFNDNFVDFAKTYKFIPKLCKPYRAQTKGKVERFNNYLKGNFYRPLKAKLKDNGIKYETSSIVITTNSSFIRLKEVFNDNEALTTAVLDRLIHHRLLTFRVKALG</sequence>
<reference evidence="2 3" key="1">
    <citation type="journal article" date="2017" name="Front. Microbiol.">
        <title>Genome Sequence of Desulfurella amilsii Strain TR1 and Comparative Genomics of Desulfurellaceae Family.</title>
        <authorList>
            <person name="Florentino A.P."/>
            <person name="Stams A.J."/>
            <person name="Sanchez-Andrea I."/>
        </authorList>
    </citation>
    <scope>NUCLEOTIDE SEQUENCE [LARGE SCALE GENOMIC DNA]</scope>
    <source>
        <strain evidence="2 3">TR1</strain>
    </source>
</reference>
<dbReference type="PANTHER" id="PTHR35004">
    <property type="entry name" value="TRANSPOSASE RV3428C-RELATED"/>
    <property type="match status" value="1"/>
</dbReference>
<name>A0A1X4XUW4_9BACT</name>
<dbReference type="InterPro" id="IPR036397">
    <property type="entry name" value="RNaseH_sf"/>
</dbReference>
<dbReference type="GO" id="GO:0003676">
    <property type="term" value="F:nucleic acid binding"/>
    <property type="evidence" value="ECO:0007669"/>
    <property type="project" value="InterPro"/>
</dbReference>
<dbReference type="RefSeq" id="WP_204218561.1">
    <property type="nucleotide sequence ID" value="NZ_MDSU01000018.1"/>
</dbReference>
<dbReference type="GO" id="GO:0005524">
    <property type="term" value="F:ATP binding"/>
    <property type="evidence" value="ECO:0007669"/>
    <property type="project" value="InterPro"/>
</dbReference>
<keyword evidence="3" id="KW-1185">Reference proteome</keyword>
<dbReference type="InterPro" id="IPR012337">
    <property type="entry name" value="RNaseH-like_sf"/>
</dbReference>
<evidence type="ECO:0000313" key="3">
    <source>
        <dbReference type="Proteomes" id="UP000194141"/>
    </source>
</evidence>
<dbReference type="Pfam" id="PF01695">
    <property type="entry name" value="IstB_IS21"/>
    <property type="match status" value="1"/>
</dbReference>
<feature type="domain" description="Integrase catalytic" evidence="1">
    <location>
        <begin position="1"/>
        <end position="93"/>
    </location>
</feature>
<dbReference type="EMBL" id="MDSU01000018">
    <property type="protein sequence ID" value="OSS41320.1"/>
    <property type="molecule type" value="Genomic_DNA"/>
</dbReference>
<proteinExistence type="predicted"/>
<protein>
    <submittedName>
        <fullName evidence="2">Mobile element protein</fullName>
    </submittedName>
</protein>
<dbReference type="InterPro" id="IPR002611">
    <property type="entry name" value="IstB_ATP-bd"/>
</dbReference>
<dbReference type="PROSITE" id="PS50994">
    <property type="entry name" value="INTEGRASE"/>
    <property type="match status" value="1"/>
</dbReference>
<dbReference type="Proteomes" id="UP000194141">
    <property type="component" value="Unassembled WGS sequence"/>
</dbReference>
<dbReference type="PANTHER" id="PTHR35004:SF6">
    <property type="entry name" value="TRANSPOSASE"/>
    <property type="match status" value="1"/>
</dbReference>
<evidence type="ECO:0000313" key="2">
    <source>
        <dbReference type="EMBL" id="OSS41320.1"/>
    </source>
</evidence>
<dbReference type="Gene3D" id="3.30.420.10">
    <property type="entry name" value="Ribonuclease H-like superfamily/Ribonuclease H"/>
    <property type="match status" value="1"/>
</dbReference>
<organism evidence="2 3">
    <name type="scientific">Desulfurella amilsii</name>
    <dbReference type="NCBI Taxonomy" id="1562698"/>
    <lineage>
        <taxon>Bacteria</taxon>
        <taxon>Pseudomonadati</taxon>
        <taxon>Campylobacterota</taxon>
        <taxon>Desulfurellia</taxon>
        <taxon>Desulfurellales</taxon>
        <taxon>Desulfurellaceae</taxon>
        <taxon>Desulfurella</taxon>
    </lineage>
</organism>
<evidence type="ECO:0000259" key="1">
    <source>
        <dbReference type="PROSITE" id="PS50994"/>
    </source>
</evidence>
<comment type="caution">
    <text evidence="2">The sequence shown here is derived from an EMBL/GenBank/DDBJ whole genome shotgun (WGS) entry which is preliminary data.</text>
</comment>
<gene>
    <name evidence="2" type="ORF">DESAMIL20_873</name>
</gene>
<dbReference type="AlphaFoldDB" id="A0A1X4XUW4"/>
<dbReference type="GO" id="GO:0015074">
    <property type="term" value="P:DNA integration"/>
    <property type="evidence" value="ECO:0007669"/>
    <property type="project" value="InterPro"/>
</dbReference>
<dbReference type="InterPro" id="IPR001584">
    <property type="entry name" value="Integrase_cat-core"/>
</dbReference>
<dbReference type="SUPFAM" id="SSF53098">
    <property type="entry name" value="Ribonuclease H-like"/>
    <property type="match status" value="1"/>
</dbReference>